<dbReference type="RefSeq" id="WP_004267219.1">
    <property type="nucleotide sequence ID" value="NC_013922.1"/>
</dbReference>
<dbReference type="KEGG" id="nmg:Nmag_2249"/>
<dbReference type="GO" id="GO:0051537">
    <property type="term" value="F:2 iron, 2 sulfur cluster binding"/>
    <property type="evidence" value="ECO:0007669"/>
    <property type="project" value="UniProtKB-KW"/>
</dbReference>
<reference evidence="6 8" key="2">
    <citation type="journal article" date="2012" name="BMC Genomics">
        <title>A comparative genomics perspective on the genetic content of the alkaliphilic haloarchaeon Natrialba magadii ATCC 43099T.</title>
        <authorList>
            <person name="Siddaramappa S."/>
            <person name="Challacombe J.F."/>
            <person name="Decastro R.E."/>
            <person name="Pfeiffer F."/>
            <person name="Sastre D.E."/>
            <person name="Gimenez M.I."/>
            <person name="Paggi R.A."/>
            <person name="Detter J.C."/>
            <person name="Davenport K.W."/>
            <person name="Goodwin L.A."/>
            <person name="Kyrpides N."/>
            <person name="Tapia R."/>
            <person name="Pitluck S."/>
            <person name="Lucas S."/>
            <person name="Woyke T."/>
            <person name="Maupin-Furlow J.A."/>
        </authorList>
    </citation>
    <scope>NUCLEOTIDE SEQUENCE [LARGE SCALE GENOMIC DNA]</scope>
    <source>
        <strain evidence="6">ATCC 43099</strain>
        <strain evidence="8">ATCC 43099 / DSM 3394 / CCM 3739 / CIP 104546 / IAM 13178 / JCM 8861 / NBRC 102185 / NCIMB 2190 / MS3</strain>
    </source>
</reference>
<evidence type="ECO:0000313" key="7">
    <source>
        <dbReference type="EMBL" id="ELY30110.1"/>
    </source>
</evidence>
<dbReference type="EMBL" id="AOHS01000032">
    <property type="protein sequence ID" value="ELY30110.1"/>
    <property type="molecule type" value="Genomic_DNA"/>
</dbReference>
<dbReference type="PANTHER" id="PTHR21496:SF23">
    <property type="entry name" value="3-PHENYLPROPIONATE_CINNAMIC ACID DIOXYGENASE FERREDOXIN SUBUNIT"/>
    <property type="match status" value="1"/>
</dbReference>
<reference evidence="7 9" key="3">
    <citation type="journal article" date="2014" name="PLoS Genet.">
        <title>Phylogenetically driven sequencing of extremely halophilic archaea reveals strategies for static and dynamic osmo-response.</title>
        <authorList>
            <person name="Becker E.A."/>
            <person name="Seitzer P.M."/>
            <person name="Tritt A."/>
            <person name="Larsen D."/>
            <person name="Krusor M."/>
            <person name="Yao A.I."/>
            <person name="Wu D."/>
            <person name="Madern D."/>
            <person name="Eisen J.A."/>
            <person name="Darling A.E."/>
            <person name="Facciotti M.T."/>
        </authorList>
    </citation>
    <scope>NUCLEOTIDE SEQUENCE [LARGE SCALE GENOMIC DNA]</scope>
    <source>
        <strain evidence="9">ATCC 43099 / DSM 3394 / CCM 3739 / CIP 104546 / IAM 13178 / JCM 8861 / NBRC 102185 / NCIMB 2190 / MS3</strain>
        <strain evidence="7">MS-3</strain>
    </source>
</reference>
<organism evidence="6 8">
    <name type="scientific">Natrialba magadii (strain ATCC 43099 / DSM 3394 / CCM 3739 / CIP 104546 / IAM 13178 / JCM 8861 / NBRC 102185 / NCIMB 2190 / MS3)</name>
    <name type="common">Natronobacterium magadii</name>
    <dbReference type="NCBI Taxonomy" id="547559"/>
    <lineage>
        <taxon>Archaea</taxon>
        <taxon>Methanobacteriati</taxon>
        <taxon>Methanobacteriota</taxon>
        <taxon>Stenosarchaea group</taxon>
        <taxon>Halobacteria</taxon>
        <taxon>Halobacteriales</taxon>
        <taxon>Natrialbaceae</taxon>
        <taxon>Natrialba</taxon>
    </lineage>
</organism>
<dbReference type="InterPro" id="IPR036922">
    <property type="entry name" value="Rieske_2Fe-2S_sf"/>
</dbReference>
<evidence type="ECO:0000256" key="2">
    <source>
        <dbReference type="ARBA" id="ARBA00022723"/>
    </source>
</evidence>
<evidence type="ECO:0000313" key="6">
    <source>
        <dbReference type="EMBL" id="ADD05814.1"/>
    </source>
</evidence>
<dbReference type="Proteomes" id="UP000001879">
    <property type="component" value="Chromosome"/>
</dbReference>
<name>D3SWT2_NATMM</name>
<evidence type="ECO:0000313" key="8">
    <source>
        <dbReference type="Proteomes" id="UP000001879"/>
    </source>
</evidence>
<dbReference type="STRING" id="547559.Nmag_2249"/>
<keyword evidence="4" id="KW-0411">Iron-sulfur</keyword>
<dbReference type="PaxDb" id="547559-Nmag_2249"/>
<accession>D3SWT2</accession>
<keyword evidence="1" id="KW-0001">2Fe-2S</keyword>
<dbReference type="Gene3D" id="2.102.10.10">
    <property type="entry name" value="Rieske [2Fe-2S] iron-sulphur domain"/>
    <property type="match status" value="1"/>
</dbReference>
<gene>
    <name evidence="6" type="ordered locus">Nmag_2249</name>
    <name evidence="7" type="ORF">C500_09159</name>
</gene>
<dbReference type="InterPro" id="IPR017941">
    <property type="entry name" value="Rieske_2Fe-2S"/>
</dbReference>
<dbReference type="Pfam" id="PF00355">
    <property type="entry name" value="Rieske"/>
    <property type="match status" value="1"/>
</dbReference>
<keyword evidence="8" id="KW-1185">Reference proteome</keyword>
<evidence type="ECO:0000256" key="4">
    <source>
        <dbReference type="ARBA" id="ARBA00023014"/>
    </source>
</evidence>
<dbReference type="AlphaFoldDB" id="D3SWT2"/>
<protein>
    <submittedName>
        <fullName evidence="7">Rieske (2Fe-2S) domain-containing protein</fullName>
    </submittedName>
    <submittedName>
        <fullName evidence="6">Rieske-type iron-sulfur protein (2Fe-2S)</fullName>
    </submittedName>
</protein>
<dbReference type="HOGENOM" id="CLU_055690_5_0_2"/>
<dbReference type="PROSITE" id="PS51296">
    <property type="entry name" value="RIESKE"/>
    <property type="match status" value="1"/>
</dbReference>
<evidence type="ECO:0000256" key="3">
    <source>
        <dbReference type="ARBA" id="ARBA00023004"/>
    </source>
</evidence>
<keyword evidence="2" id="KW-0479">Metal-binding</keyword>
<dbReference type="eggNOG" id="arCOG02852">
    <property type="taxonomic scope" value="Archaea"/>
</dbReference>
<dbReference type="Proteomes" id="UP000011543">
    <property type="component" value="Unassembled WGS sequence"/>
</dbReference>
<dbReference type="PATRIC" id="fig|547559.17.peg.1803"/>
<sequence length="127" mass="14058">MATNDTQNPETDGLHHVASADELEEGERIIADVEGREVAVFNSNGDLYALSNYCPHQGGPACEGLLSGTLEVDEDEDLVWSCEDEIVACPWHGWEFDVTDGRHTASDKYRLPTYDVREIDGELYVGL</sequence>
<dbReference type="GeneID" id="8825101"/>
<feature type="domain" description="Rieske" evidence="5">
    <location>
        <begin position="15"/>
        <end position="125"/>
    </location>
</feature>
<evidence type="ECO:0000313" key="9">
    <source>
        <dbReference type="Proteomes" id="UP000011543"/>
    </source>
</evidence>
<reference evidence="6" key="4">
    <citation type="submission" date="2016-09" db="EMBL/GenBank/DDBJ databases">
        <authorList>
            <person name="Pfeiffer F."/>
        </authorList>
    </citation>
    <scope>NUCLEOTIDE SEQUENCE</scope>
    <source>
        <strain evidence="6">ATCC 43099</strain>
    </source>
</reference>
<proteinExistence type="predicted"/>
<evidence type="ECO:0000259" key="5">
    <source>
        <dbReference type="PROSITE" id="PS51296"/>
    </source>
</evidence>
<dbReference type="GO" id="GO:0046872">
    <property type="term" value="F:metal ion binding"/>
    <property type="evidence" value="ECO:0007669"/>
    <property type="project" value="UniProtKB-KW"/>
</dbReference>
<dbReference type="SUPFAM" id="SSF50022">
    <property type="entry name" value="ISP domain"/>
    <property type="match status" value="1"/>
</dbReference>
<reference evidence="8" key="1">
    <citation type="submission" date="2010-02" db="EMBL/GenBank/DDBJ databases">
        <title>Complete sequence of chromosome of Natrialba magadii ATCC 43099.</title>
        <authorList>
            <consortium name="US DOE Joint Genome Institute"/>
            <person name="Lucas S."/>
            <person name="Copeland A."/>
            <person name="Lapidus A."/>
            <person name="Cheng J.-F."/>
            <person name="Bruce D."/>
            <person name="Goodwin L."/>
            <person name="Pitluck S."/>
            <person name="Davenport K."/>
            <person name="Saunders E."/>
            <person name="Detter J.C."/>
            <person name="Han C."/>
            <person name="Tapia R."/>
            <person name="Land M."/>
            <person name="Hauser L."/>
            <person name="Kyrpides N."/>
            <person name="Mikhailova N."/>
            <person name="De Castro R.E."/>
            <person name="Maupin-Furlow J.A."/>
            <person name="Woyke T."/>
        </authorList>
    </citation>
    <scope>NUCLEOTIDE SEQUENCE [LARGE SCALE GENOMIC DNA]</scope>
    <source>
        <strain evidence="8">ATCC 43099 / DSM 3394 / CCM 3739 / CIP 104546 / IAM 13178 / JCM 8861 / NBRC 102185 / NCIMB 2190 / MS3</strain>
    </source>
</reference>
<dbReference type="EMBL" id="CP001932">
    <property type="protein sequence ID" value="ADD05814.1"/>
    <property type="molecule type" value="Genomic_DNA"/>
</dbReference>
<dbReference type="OrthoDB" id="6837at2157"/>
<evidence type="ECO:0000256" key="1">
    <source>
        <dbReference type="ARBA" id="ARBA00022714"/>
    </source>
</evidence>
<dbReference type="PANTHER" id="PTHR21496">
    <property type="entry name" value="FERREDOXIN-RELATED"/>
    <property type="match status" value="1"/>
</dbReference>
<keyword evidence="3" id="KW-0408">Iron</keyword>